<evidence type="ECO:0000256" key="1">
    <source>
        <dbReference type="ARBA" id="ARBA00038476"/>
    </source>
</evidence>
<dbReference type="CDD" id="cd00586">
    <property type="entry name" value="4HBT"/>
    <property type="match status" value="1"/>
</dbReference>
<dbReference type="PANTHER" id="PTHR12475:SF4">
    <property type="entry name" value="PROTEIN THEM6"/>
    <property type="match status" value="1"/>
</dbReference>
<dbReference type="AlphaFoldDB" id="A0A316Z0L9"/>
<evidence type="ECO:0000313" key="3">
    <source>
        <dbReference type="Proteomes" id="UP000245768"/>
    </source>
</evidence>
<comment type="similarity">
    <text evidence="1">Belongs to the lcsJ thioesterase family.</text>
</comment>
<dbReference type="InParanoid" id="A0A316Z0L9"/>
<gene>
    <name evidence="2" type="ORF">FA10DRAFT_264268</name>
</gene>
<dbReference type="OrthoDB" id="265761at2759"/>
<dbReference type="InterPro" id="IPR051490">
    <property type="entry name" value="THEM6_lcsJ_thioesterase"/>
</dbReference>
<dbReference type="InterPro" id="IPR029069">
    <property type="entry name" value="HotDog_dom_sf"/>
</dbReference>
<keyword evidence="3" id="KW-1185">Reference proteome</keyword>
<dbReference type="EMBL" id="KZ819634">
    <property type="protein sequence ID" value="PWN93645.1"/>
    <property type="molecule type" value="Genomic_DNA"/>
</dbReference>
<reference evidence="2 3" key="1">
    <citation type="journal article" date="2018" name="Mol. Biol. Evol.">
        <title>Broad Genomic Sampling Reveals a Smut Pathogenic Ancestry of the Fungal Clade Ustilaginomycotina.</title>
        <authorList>
            <person name="Kijpornyongpan T."/>
            <person name="Mondo S.J."/>
            <person name="Barry K."/>
            <person name="Sandor L."/>
            <person name="Lee J."/>
            <person name="Lipzen A."/>
            <person name="Pangilinan J."/>
            <person name="LaButti K."/>
            <person name="Hainaut M."/>
            <person name="Henrissat B."/>
            <person name="Grigoriev I.V."/>
            <person name="Spatafora J.W."/>
            <person name="Aime M.C."/>
        </authorList>
    </citation>
    <scope>NUCLEOTIDE SEQUENCE [LARGE SCALE GENOMIC DNA]</scope>
    <source>
        <strain evidence="2 3">MCA 4198</strain>
    </source>
</reference>
<dbReference type="PANTHER" id="PTHR12475">
    <property type="match status" value="1"/>
</dbReference>
<dbReference type="RefSeq" id="XP_025380843.1">
    <property type="nucleotide sequence ID" value="XM_025520582.1"/>
</dbReference>
<evidence type="ECO:0000313" key="2">
    <source>
        <dbReference type="EMBL" id="PWN93645.1"/>
    </source>
</evidence>
<sequence>MSVLEFVSQAAFYGLVGGIAALAYANRRSLPLGWHVRIFSRYYYWRIKAMPFTSPGAKVTSSTPAIRLDSIPLGKDIFAYEHVLDLKASYDDCDFFGHMSNSSYPKAMDFGRIAMSSSAFLQLSIDGGWIPLGATSFTFLKEIPIGMRYQLRMHLEAWDEKWLYVVGRFISRNKKTSEDVVHCVGVSKMCVKAGRKTIPPWLAIATSGFSSAPVGDSDVDKRTSNWQKSEALRREKGKTPLLKAFVLPNGNGNSKEQHLPQREPWMEQSYWDVEQWEQRRQEGLARLLPMTSNECLLARHH</sequence>
<dbReference type="Pfam" id="PF13279">
    <property type="entry name" value="4HBT_2"/>
    <property type="match status" value="1"/>
</dbReference>
<dbReference type="GeneID" id="37042498"/>
<dbReference type="Gene3D" id="3.10.129.10">
    <property type="entry name" value="Hotdog Thioesterase"/>
    <property type="match status" value="1"/>
</dbReference>
<proteinExistence type="inferred from homology"/>
<evidence type="ECO:0008006" key="4">
    <source>
        <dbReference type="Google" id="ProtNLM"/>
    </source>
</evidence>
<dbReference type="SUPFAM" id="SSF54637">
    <property type="entry name" value="Thioesterase/thiol ester dehydrase-isomerase"/>
    <property type="match status" value="1"/>
</dbReference>
<protein>
    <recommendedName>
        <fullName evidence="4">Thioesterase/thiol ester dehydrase-isomerase</fullName>
    </recommendedName>
</protein>
<accession>A0A316Z0L9</accession>
<name>A0A316Z0L9_9BASI</name>
<organism evidence="2 3">
    <name type="scientific">Acaromyces ingoldii</name>
    <dbReference type="NCBI Taxonomy" id="215250"/>
    <lineage>
        <taxon>Eukaryota</taxon>
        <taxon>Fungi</taxon>
        <taxon>Dikarya</taxon>
        <taxon>Basidiomycota</taxon>
        <taxon>Ustilaginomycotina</taxon>
        <taxon>Exobasidiomycetes</taxon>
        <taxon>Exobasidiales</taxon>
        <taxon>Cryptobasidiaceae</taxon>
        <taxon>Acaromyces</taxon>
    </lineage>
</organism>
<dbReference type="Proteomes" id="UP000245768">
    <property type="component" value="Unassembled WGS sequence"/>
</dbReference>